<evidence type="ECO:0000256" key="4">
    <source>
        <dbReference type="ARBA" id="ARBA00023242"/>
    </source>
</evidence>
<dbReference type="SUPFAM" id="SSF47459">
    <property type="entry name" value="HLH, helix-loop-helix DNA-binding domain"/>
    <property type="match status" value="1"/>
</dbReference>
<feature type="region of interest" description="Disordered" evidence="5">
    <location>
        <begin position="208"/>
        <end position="242"/>
    </location>
</feature>
<dbReference type="Pfam" id="PF00010">
    <property type="entry name" value="HLH"/>
    <property type="match status" value="1"/>
</dbReference>
<dbReference type="InterPro" id="IPR036638">
    <property type="entry name" value="HLH_DNA-bd_sf"/>
</dbReference>
<feature type="compositionally biased region" description="Polar residues" evidence="5">
    <location>
        <begin position="226"/>
        <end position="240"/>
    </location>
</feature>
<dbReference type="PANTHER" id="PTHR46412">
    <property type="entry name" value="BES1-INTERACTING MYC-LIKE PROTEIN"/>
    <property type="match status" value="1"/>
</dbReference>
<proteinExistence type="predicted"/>
<dbReference type="AlphaFoldDB" id="A0A803NAY1"/>
<keyword evidence="3" id="KW-0804">Transcription</keyword>
<dbReference type="GO" id="GO:0046983">
    <property type="term" value="F:protein dimerization activity"/>
    <property type="evidence" value="ECO:0007669"/>
    <property type="project" value="InterPro"/>
</dbReference>
<dbReference type="PROSITE" id="PS50888">
    <property type="entry name" value="BHLH"/>
    <property type="match status" value="1"/>
</dbReference>
<evidence type="ECO:0000256" key="1">
    <source>
        <dbReference type="ARBA" id="ARBA00004123"/>
    </source>
</evidence>
<dbReference type="GO" id="GO:0005634">
    <property type="term" value="C:nucleus"/>
    <property type="evidence" value="ECO:0007669"/>
    <property type="project" value="UniProtKB-SubCell"/>
</dbReference>
<dbReference type="InterPro" id="IPR011598">
    <property type="entry name" value="bHLH_dom"/>
</dbReference>
<dbReference type="PANTHER" id="PTHR46412:SF9">
    <property type="entry name" value="TRANSCRIPTION FACTOR BIM3"/>
    <property type="match status" value="1"/>
</dbReference>
<evidence type="ECO:0000256" key="3">
    <source>
        <dbReference type="ARBA" id="ARBA00023163"/>
    </source>
</evidence>
<comment type="subcellular location">
    <subcellularLocation>
        <location evidence="1">Nucleus</location>
    </subcellularLocation>
</comment>
<reference evidence="7" key="1">
    <citation type="journal article" date="2017" name="Nature">
        <title>The genome of Chenopodium quinoa.</title>
        <authorList>
            <person name="Jarvis D.E."/>
            <person name="Ho Y.S."/>
            <person name="Lightfoot D.J."/>
            <person name="Schmoeckel S.M."/>
            <person name="Li B."/>
            <person name="Borm T.J.A."/>
            <person name="Ohyanagi H."/>
            <person name="Mineta K."/>
            <person name="Michell C.T."/>
            <person name="Saber N."/>
            <person name="Kharbatia N.M."/>
            <person name="Rupper R.R."/>
            <person name="Sharp A.R."/>
            <person name="Dally N."/>
            <person name="Boughton B.A."/>
            <person name="Woo Y.H."/>
            <person name="Gao G."/>
            <person name="Schijlen E.G.W.M."/>
            <person name="Guo X."/>
            <person name="Momin A.A."/>
            <person name="Negrao S."/>
            <person name="Al-Babili S."/>
            <person name="Gehring C."/>
            <person name="Roessner U."/>
            <person name="Jung C."/>
            <person name="Murphy K."/>
            <person name="Arold S.T."/>
            <person name="Gojobori T."/>
            <person name="van der Linden C.G."/>
            <person name="van Loo E.N."/>
            <person name="Jellen E.N."/>
            <person name="Maughan P.J."/>
            <person name="Tester M."/>
        </authorList>
    </citation>
    <scope>NUCLEOTIDE SEQUENCE [LARGE SCALE GENOMIC DNA]</scope>
    <source>
        <strain evidence="7">cv. PI 614886</strain>
    </source>
</reference>
<dbReference type="InterPro" id="IPR044295">
    <property type="entry name" value="BIM1/2/3"/>
</dbReference>
<evidence type="ECO:0000256" key="2">
    <source>
        <dbReference type="ARBA" id="ARBA00023015"/>
    </source>
</evidence>
<sequence length="252" mass="27495">MLRELIPHSDQKRDKASFLLEVIEYIHYLQEKVNRYEGAYPGWNSEPPKLNPLRNSHGATESFVDQSQAVNASPVLMFGAKVDEKATPALISSLEKLIKQDQFLHHCSMISTLLSLIASCAVAPPPVRLPTEGGNASFPQLQLWQGRNFASEPSLATDKLKDQELAREGGTINISSVVEYANTSLPSSGVDLSQASISVQVDIGKRAHNRQDSQEAAGKGVEIPSGNPSLQHARVDSTSNEFDHAVKRLKTG</sequence>
<dbReference type="Proteomes" id="UP000596660">
    <property type="component" value="Unplaced"/>
</dbReference>
<dbReference type="GO" id="GO:0006351">
    <property type="term" value="P:DNA-templated transcription"/>
    <property type="evidence" value="ECO:0007669"/>
    <property type="project" value="InterPro"/>
</dbReference>
<dbReference type="Gramene" id="AUR62043180-RA">
    <property type="protein sequence ID" value="AUR62043180-RA:cds"/>
    <property type="gene ID" value="AUR62043180"/>
</dbReference>
<evidence type="ECO:0000256" key="5">
    <source>
        <dbReference type="SAM" id="MobiDB-lite"/>
    </source>
</evidence>
<evidence type="ECO:0000313" key="7">
    <source>
        <dbReference type="EnsemblPlants" id="AUR62043180-RA:cds"/>
    </source>
</evidence>
<evidence type="ECO:0000259" key="6">
    <source>
        <dbReference type="PROSITE" id="PS50888"/>
    </source>
</evidence>
<feature type="domain" description="BHLH" evidence="6">
    <location>
        <begin position="1"/>
        <end position="29"/>
    </location>
</feature>
<reference evidence="7" key="2">
    <citation type="submission" date="2021-03" db="UniProtKB">
        <authorList>
            <consortium name="EnsemblPlants"/>
        </authorList>
    </citation>
    <scope>IDENTIFICATION</scope>
</reference>
<keyword evidence="2" id="KW-0805">Transcription regulation</keyword>
<protein>
    <recommendedName>
        <fullName evidence="6">BHLH domain-containing protein</fullName>
    </recommendedName>
</protein>
<dbReference type="EnsemblPlants" id="AUR62043180-RA">
    <property type="protein sequence ID" value="AUR62043180-RA:cds"/>
    <property type="gene ID" value="AUR62043180"/>
</dbReference>
<organism evidence="7 8">
    <name type="scientific">Chenopodium quinoa</name>
    <name type="common">Quinoa</name>
    <dbReference type="NCBI Taxonomy" id="63459"/>
    <lineage>
        <taxon>Eukaryota</taxon>
        <taxon>Viridiplantae</taxon>
        <taxon>Streptophyta</taxon>
        <taxon>Embryophyta</taxon>
        <taxon>Tracheophyta</taxon>
        <taxon>Spermatophyta</taxon>
        <taxon>Magnoliopsida</taxon>
        <taxon>eudicotyledons</taxon>
        <taxon>Gunneridae</taxon>
        <taxon>Pentapetalae</taxon>
        <taxon>Caryophyllales</taxon>
        <taxon>Chenopodiaceae</taxon>
        <taxon>Chenopodioideae</taxon>
        <taxon>Atripliceae</taxon>
        <taxon>Chenopodium</taxon>
    </lineage>
</organism>
<dbReference type="Gene3D" id="4.10.280.10">
    <property type="entry name" value="Helix-loop-helix DNA-binding domain"/>
    <property type="match status" value="1"/>
</dbReference>
<keyword evidence="4" id="KW-0539">Nucleus</keyword>
<evidence type="ECO:0000313" key="8">
    <source>
        <dbReference type="Proteomes" id="UP000596660"/>
    </source>
</evidence>
<name>A0A803NAY1_CHEQI</name>
<keyword evidence="8" id="KW-1185">Reference proteome</keyword>
<dbReference type="GO" id="GO:0003700">
    <property type="term" value="F:DNA-binding transcription factor activity"/>
    <property type="evidence" value="ECO:0007669"/>
    <property type="project" value="InterPro"/>
</dbReference>
<accession>A0A803NAY1</accession>